<dbReference type="Proteomes" id="UP000039865">
    <property type="component" value="Unassembled WGS sequence"/>
</dbReference>
<organism evidence="1 2">
    <name type="scientific">Stylonychia lemnae</name>
    <name type="common">Ciliate</name>
    <dbReference type="NCBI Taxonomy" id="5949"/>
    <lineage>
        <taxon>Eukaryota</taxon>
        <taxon>Sar</taxon>
        <taxon>Alveolata</taxon>
        <taxon>Ciliophora</taxon>
        <taxon>Intramacronucleata</taxon>
        <taxon>Spirotrichea</taxon>
        <taxon>Stichotrichia</taxon>
        <taxon>Sporadotrichida</taxon>
        <taxon>Oxytrichidae</taxon>
        <taxon>Stylonychinae</taxon>
        <taxon>Stylonychia</taxon>
    </lineage>
</organism>
<evidence type="ECO:0000313" key="2">
    <source>
        <dbReference type="Proteomes" id="UP000039865"/>
    </source>
</evidence>
<gene>
    <name evidence="1" type="primary">Contig5842.g6270</name>
    <name evidence="1" type="ORF">STYLEM_10473</name>
</gene>
<dbReference type="InParanoid" id="A0A078AHU0"/>
<keyword evidence="2" id="KW-1185">Reference proteome</keyword>
<dbReference type="AlphaFoldDB" id="A0A078AHU0"/>
<accession>A0A078AHU0</accession>
<dbReference type="EMBL" id="CCKQ01009969">
    <property type="protein sequence ID" value="CDW81456.1"/>
    <property type="molecule type" value="Genomic_DNA"/>
</dbReference>
<sequence length="119" mass="12847">MIGLAEHPMMAFHPRSTVVLLETNLNVTLLPVLEEMTSGKQCIAIHHIKIGEGEVDKAGRSRRISLRDGIAVGIICCRSGRIEEHARAGSHRSVAHGIRRQGWRCAADAGFPAGACRSA</sequence>
<reference evidence="1 2" key="1">
    <citation type="submission" date="2014-06" db="EMBL/GenBank/DDBJ databases">
        <authorList>
            <person name="Swart Estienne"/>
        </authorList>
    </citation>
    <scope>NUCLEOTIDE SEQUENCE [LARGE SCALE GENOMIC DNA]</scope>
    <source>
        <strain evidence="1 2">130c</strain>
    </source>
</reference>
<evidence type="ECO:0000313" key="1">
    <source>
        <dbReference type="EMBL" id="CDW81456.1"/>
    </source>
</evidence>
<protein>
    <submittedName>
        <fullName evidence="1">Uncharacterized protein</fullName>
    </submittedName>
</protein>
<proteinExistence type="predicted"/>
<name>A0A078AHU0_STYLE</name>